<dbReference type="FunFam" id="1.20.1250.20:FF:000106">
    <property type="entry name" value="MFS transporter, putative"/>
    <property type="match status" value="1"/>
</dbReference>
<dbReference type="GeneID" id="25309027"/>
<feature type="compositionally biased region" description="Polar residues" evidence="6">
    <location>
        <begin position="9"/>
        <end position="20"/>
    </location>
</feature>
<evidence type="ECO:0008006" key="10">
    <source>
        <dbReference type="Google" id="ProtNLM"/>
    </source>
</evidence>
<sequence>MVEAAKRNITVQEKTVTEASMTPREKDASSVEAGTSTPLELDELDRRVKDAYTGSTEQHAFSVPIAADYWKGVYEQAQYEGRHRFDPAIQWSSSEEKKLIRKIDIRIMLWVWIMFSSLDLVRRNINRAISDNMLDELNMNTNDFNNGQTIYLFSFLAAELPGGLLSKKLGPDVLTPICICVWGTICCCQSLITDRTGFYLTRAFLGMAQGGFIPDMVLYLTYFYKSSELSIRLSVFWTAIPVTQIIGALMAAGLLKMRGIHDWSGWQWLFLIEGLLSIVVGLSTFLVMPASITETHRILRGRATWLHGHTGWFSEREEKILVNRLLRDDPSKGNMHNRQHVSVKRIWKAVVDVDLWPLYILGFIAFIPFQPAANYLSLTLRNLGYTVFEANMLAVPGYALFFINILVVTWMSEKYRERLLFSSLCVWWVLPFFIGLLAISKSASPWVRYALLTGVNGEPYTHAILVSLISRNSNDVGTRAVSAAVYNMCYQFGSVVAVNVYRDEDKPYYYRGNKILIGITCGSIALFFLAKLYYVKRNQQKDKVWSALSPFERGQYLSTTSDTGSRRLDVRFVH</sequence>
<proteinExistence type="predicted"/>
<dbReference type="Gene3D" id="1.20.1250.20">
    <property type="entry name" value="MFS general substrate transporter like domains"/>
    <property type="match status" value="2"/>
</dbReference>
<evidence type="ECO:0000256" key="2">
    <source>
        <dbReference type="ARBA" id="ARBA00022448"/>
    </source>
</evidence>
<dbReference type="Pfam" id="PF07690">
    <property type="entry name" value="MFS_1"/>
    <property type="match status" value="1"/>
</dbReference>
<keyword evidence="9" id="KW-1185">Reference proteome</keyword>
<dbReference type="GO" id="GO:0016020">
    <property type="term" value="C:membrane"/>
    <property type="evidence" value="ECO:0007669"/>
    <property type="project" value="UniProtKB-SubCell"/>
</dbReference>
<evidence type="ECO:0000256" key="5">
    <source>
        <dbReference type="ARBA" id="ARBA00023136"/>
    </source>
</evidence>
<dbReference type="VEuPathDB" id="FungiDB:Z517_09537"/>
<accession>A0A0D2DHD6</accession>
<dbReference type="EMBL" id="KN846974">
    <property type="protein sequence ID" value="KIW77091.1"/>
    <property type="molecule type" value="Genomic_DNA"/>
</dbReference>
<dbReference type="PANTHER" id="PTHR43791:SF65">
    <property type="entry name" value="MAJOR FACILITATOR SUPERFAMILY (MFS) PROFILE DOMAIN-CONTAINING PROTEIN-RELATED"/>
    <property type="match status" value="1"/>
</dbReference>
<dbReference type="InterPro" id="IPR011701">
    <property type="entry name" value="MFS"/>
</dbReference>
<keyword evidence="2" id="KW-0813">Transport</keyword>
<dbReference type="AlphaFoldDB" id="A0A0D2DHD6"/>
<dbReference type="RefSeq" id="XP_013280899.1">
    <property type="nucleotide sequence ID" value="XM_013425445.1"/>
</dbReference>
<organism evidence="8 9">
    <name type="scientific">Fonsecaea pedrosoi CBS 271.37</name>
    <dbReference type="NCBI Taxonomy" id="1442368"/>
    <lineage>
        <taxon>Eukaryota</taxon>
        <taxon>Fungi</taxon>
        <taxon>Dikarya</taxon>
        <taxon>Ascomycota</taxon>
        <taxon>Pezizomycotina</taxon>
        <taxon>Eurotiomycetes</taxon>
        <taxon>Chaetothyriomycetidae</taxon>
        <taxon>Chaetothyriales</taxon>
        <taxon>Herpotrichiellaceae</taxon>
        <taxon>Fonsecaea</taxon>
    </lineage>
</organism>
<evidence type="ECO:0000256" key="1">
    <source>
        <dbReference type="ARBA" id="ARBA00004141"/>
    </source>
</evidence>
<evidence type="ECO:0000313" key="8">
    <source>
        <dbReference type="EMBL" id="KIW77091.1"/>
    </source>
</evidence>
<evidence type="ECO:0000256" key="4">
    <source>
        <dbReference type="ARBA" id="ARBA00022989"/>
    </source>
</evidence>
<keyword evidence="4 7" id="KW-1133">Transmembrane helix</keyword>
<feature type="transmembrane region" description="Helical" evidence="7">
    <location>
        <begin position="355"/>
        <end position="373"/>
    </location>
</feature>
<name>A0A0D2DHD6_9EURO</name>
<feature type="transmembrane region" description="Helical" evidence="7">
    <location>
        <begin position="515"/>
        <end position="534"/>
    </location>
</feature>
<dbReference type="Proteomes" id="UP000053029">
    <property type="component" value="Unassembled WGS sequence"/>
</dbReference>
<feature type="transmembrane region" description="Helical" evidence="7">
    <location>
        <begin position="204"/>
        <end position="223"/>
    </location>
</feature>
<dbReference type="HOGENOM" id="CLU_001265_2_2_1"/>
<feature type="transmembrane region" description="Helical" evidence="7">
    <location>
        <begin position="393"/>
        <end position="412"/>
    </location>
</feature>
<gene>
    <name evidence="8" type="ORF">Z517_09537</name>
</gene>
<feature type="region of interest" description="Disordered" evidence="6">
    <location>
        <begin position="1"/>
        <end position="36"/>
    </location>
</feature>
<comment type="subcellular location">
    <subcellularLocation>
        <location evidence="1">Membrane</location>
        <topology evidence="1">Multi-pass membrane protein</topology>
    </subcellularLocation>
</comment>
<evidence type="ECO:0000256" key="6">
    <source>
        <dbReference type="SAM" id="MobiDB-lite"/>
    </source>
</evidence>
<dbReference type="GO" id="GO:0022857">
    <property type="term" value="F:transmembrane transporter activity"/>
    <property type="evidence" value="ECO:0007669"/>
    <property type="project" value="InterPro"/>
</dbReference>
<keyword evidence="3 7" id="KW-0812">Transmembrane</keyword>
<dbReference type="OrthoDB" id="1935484at2759"/>
<dbReference type="InterPro" id="IPR036259">
    <property type="entry name" value="MFS_trans_sf"/>
</dbReference>
<evidence type="ECO:0000313" key="9">
    <source>
        <dbReference type="Proteomes" id="UP000053029"/>
    </source>
</evidence>
<dbReference type="SUPFAM" id="SSF103473">
    <property type="entry name" value="MFS general substrate transporter"/>
    <property type="match status" value="1"/>
</dbReference>
<protein>
    <recommendedName>
        <fullName evidence="10">Major facilitator superfamily (MFS) profile domain-containing protein</fullName>
    </recommendedName>
</protein>
<evidence type="ECO:0000256" key="3">
    <source>
        <dbReference type="ARBA" id="ARBA00022692"/>
    </source>
</evidence>
<reference evidence="8 9" key="1">
    <citation type="submission" date="2015-01" db="EMBL/GenBank/DDBJ databases">
        <title>The Genome Sequence of Fonsecaea pedrosoi CBS 271.37.</title>
        <authorList>
            <consortium name="The Broad Institute Genomics Platform"/>
            <person name="Cuomo C."/>
            <person name="de Hoog S."/>
            <person name="Gorbushina A."/>
            <person name="Stielow B."/>
            <person name="Teixiera M."/>
            <person name="Abouelleil A."/>
            <person name="Chapman S.B."/>
            <person name="Priest M."/>
            <person name="Young S.K."/>
            <person name="Wortman J."/>
            <person name="Nusbaum C."/>
            <person name="Birren B."/>
        </authorList>
    </citation>
    <scope>NUCLEOTIDE SEQUENCE [LARGE SCALE GENOMIC DNA]</scope>
    <source>
        <strain evidence="8 9">CBS 271.37</strain>
    </source>
</reference>
<feature type="transmembrane region" description="Helical" evidence="7">
    <location>
        <begin position="419"/>
        <end position="439"/>
    </location>
</feature>
<evidence type="ECO:0000256" key="7">
    <source>
        <dbReference type="SAM" id="Phobius"/>
    </source>
</evidence>
<feature type="transmembrane region" description="Helical" evidence="7">
    <location>
        <begin position="267"/>
        <end position="292"/>
    </location>
</feature>
<dbReference type="PANTHER" id="PTHR43791">
    <property type="entry name" value="PERMEASE-RELATED"/>
    <property type="match status" value="1"/>
</dbReference>
<keyword evidence="5 7" id="KW-0472">Membrane</keyword>
<feature type="transmembrane region" description="Helical" evidence="7">
    <location>
        <begin position="235"/>
        <end position="255"/>
    </location>
</feature>